<name>V2X5X4_MONRO</name>
<keyword evidence="3" id="KW-1185">Reference proteome</keyword>
<sequence>MVTNALSFLPPPPLSATLGKELEALEMPPPHQNAPKPKSTITAPPTSAEATRKFSWGVFSHAGGEFNISRIRRRRLFRSCHRHYRLLLPPPPAACKYTR</sequence>
<evidence type="ECO:0000313" key="3">
    <source>
        <dbReference type="Proteomes" id="UP000017559"/>
    </source>
</evidence>
<protein>
    <submittedName>
        <fullName evidence="2">Uncharacterized protein</fullName>
    </submittedName>
</protein>
<dbReference type="HOGENOM" id="CLU_2320968_0_0_1"/>
<dbReference type="AlphaFoldDB" id="V2X5X4"/>
<feature type="region of interest" description="Disordered" evidence="1">
    <location>
        <begin position="24"/>
        <end position="47"/>
    </location>
</feature>
<evidence type="ECO:0000256" key="1">
    <source>
        <dbReference type="SAM" id="MobiDB-lite"/>
    </source>
</evidence>
<accession>V2X5X4</accession>
<gene>
    <name evidence="2" type="ORF">Moror_5543</name>
</gene>
<comment type="caution">
    <text evidence="2">The sequence shown here is derived from an EMBL/GenBank/DDBJ whole genome shotgun (WGS) entry which is preliminary data.</text>
</comment>
<organism evidence="2 3">
    <name type="scientific">Moniliophthora roreri (strain MCA 2997)</name>
    <name type="common">Cocoa frosty pod rot fungus</name>
    <name type="synonym">Crinipellis roreri</name>
    <dbReference type="NCBI Taxonomy" id="1381753"/>
    <lineage>
        <taxon>Eukaryota</taxon>
        <taxon>Fungi</taxon>
        <taxon>Dikarya</taxon>
        <taxon>Basidiomycota</taxon>
        <taxon>Agaricomycotina</taxon>
        <taxon>Agaricomycetes</taxon>
        <taxon>Agaricomycetidae</taxon>
        <taxon>Agaricales</taxon>
        <taxon>Marasmiineae</taxon>
        <taxon>Marasmiaceae</taxon>
        <taxon>Moniliophthora</taxon>
    </lineage>
</organism>
<dbReference type="EMBL" id="AWSO01000686">
    <property type="protein sequence ID" value="ESK88191.1"/>
    <property type="molecule type" value="Genomic_DNA"/>
</dbReference>
<reference evidence="2 3" key="1">
    <citation type="journal article" date="2014" name="BMC Genomics">
        <title>Genome and secretome analysis of the hemibiotrophic fungal pathogen, Moniliophthora roreri, which causes frosty pod rot disease of cacao: mechanisms of the biotrophic and necrotrophic phases.</title>
        <authorList>
            <person name="Meinhardt L.W."/>
            <person name="Costa G.G.L."/>
            <person name="Thomazella D.P.T."/>
            <person name="Teixeira P.J.P.L."/>
            <person name="Carazzolle M.F."/>
            <person name="Schuster S.C."/>
            <person name="Carlson J.E."/>
            <person name="Guiltinan M.J."/>
            <person name="Mieczkowski P."/>
            <person name="Farmer A."/>
            <person name="Ramaraj T."/>
            <person name="Crozier J."/>
            <person name="Davis R.E."/>
            <person name="Shao J."/>
            <person name="Melnick R.L."/>
            <person name="Pereira G.A.G."/>
            <person name="Bailey B.A."/>
        </authorList>
    </citation>
    <scope>NUCLEOTIDE SEQUENCE [LARGE SCALE GENOMIC DNA]</scope>
    <source>
        <strain evidence="2 3">MCA 2997</strain>
    </source>
</reference>
<evidence type="ECO:0000313" key="2">
    <source>
        <dbReference type="EMBL" id="ESK88191.1"/>
    </source>
</evidence>
<dbReference type="Proteomes" id="UP000017559">
    <property type="component" value="Unassembled WGS sequence"/>
</dbReference>
<proteinExistence type="predicted"/>
<dbReference type="KEGG" id="mrr:Moror_5543"/>